<keyword evidence="8" id="KW-1185">Reference proteome</keyword>
<dbReference type="PROSITE" id="PS51608">
    <property type="entry name" value="SAM_MT_UBIE"/>
    <property type="match status" value="1"/>
</dbReference>
<evidence type="ECO:0000313" key="8">
    <source>
        <dbReference type="Proteomes" id="UP000654304"/>
    </source>
</evidence>
<dbReference type="GO" id="GO:0008168">
    <property type="term" value="F:methyltransferase activity"/>
    <property type="evidence" value="ECO:0007669"/>
    <property type="project" value="UniProtKB-KW"/>
</dbReference>
<dbReference type="CDD" id="cd02440">
    <property type="entry name" value="AdoMet_MTases"/>
    <property type="match status" value="1"/>
</dbReference>
<dbReference type="EMBL" id="JACOGD010000001">
    <property type="protein sequence ID" value="MBC3930436.1"/>
    <property type="molecule type" value="Genomic_DNA"/>
</dbReference>
<evidence type="ECO:0000256" key="6">
    <source>
        <dbReference type="HAMAP-Rule" id="MF_01813"/>
    </source>
</evidence>
<name>A0ABR7A0J0_9BURK</name>
<gene>
    <name evidence="6" type="primary">ubiE</name>
    <name evidence="7" type="ORF">H8K43_02030</name>
</gene>
<dbReference type="PANTHER" id="PTHR43591">
    <property type="entry name" value="METHYLTRANSFERASE"/>
    <property type="match status" value="1"/>
</dbReference>
<keyword evidence="5 6" id="KW-0949">S-adenosyl-L-methionine</keyword>
<keyword evidence="7" id="KW-0830">Ubiquinone</keyword>
<evidence type="ECO:0000256" key="4">
    <source>
        <dbReference type="ARBA" id="ARBA00022688"/>
    </source>
</evidence>
<evidence type="ECO:0000256" key="1">
    <source>
        <dbReference type="ARBA" id="ARBA00022428"/>
    </source>
</evidence>
<dbReference type="InterPro" id="IPR023576">
    <property type="entry name" value="UbiE/COQ5_MeTrFase_CS"/>
</dbReference>
<accession>A0ABR7A0J0</accession>
<evidence type="ECO:0000256" key="2">
    <source>
        <dbReference type="ARBA" id="ARBA00022603"/>
    </source>
</evidence>
<feature type="binding site" evidence="6">
    <location>
        <position position="134"/>
    </location>
    <ligand>
        <name>S-adenosyl-L-methionine</name>
        <dbReference type="ChEBI" id="CHEBI:59789"/>
    </ligand>
</feature>
<comment type="caution">
    <text evidence="7">The sequence shown here is derived from an EMBL/GenBank/DDBJ whole genome shotgun (WGS) entry which is preliminary data.</text>
</comment>
<organism evidence="7 8">
    <name type="scientific">Undibacterium curvum</name>
    <dbReference type="NCBI Taxonomy" id="2762294"/>
    <lineage>
        <taxon>Bacteria</taxon>
        <taxon>Pseudomonadati</taxon>
        <taxon>Pseudomonadota</taxon>
        <taxon>Betaproteobacteria</taxon>
        <taxon>Burkholderiales</taxon>
        <taxon>Oxalobacteraceae</taxon>
        <taxon>Undibacterium</taxon>
    </lineage>
</organism>
<reference evidence="7 8" key="1">
    <citation type="submission" date="2020-08" db="EMBL/GenBank/DDBJ databases">
        <title>Novel species isolated from subtropical streams in China.</title>
        <authorList>
            <person name="Lu H."/>
        </authorList>
    </citation>
    <scope>NUCLEOTIDE SEQUENCE [LARGE SCALE GENOMIC DNA]</scope>
    <source>
        <strain evidence="7 8">CY22W</strain>
    </source>
</reference>
<keyword evidence="1 6" id="KW-0474">Menaquinone biosynthesis</keyword>
<dbReference type="SUPFAM" id="SSF53335">
    <property type="entry name" value="S-adenosyl-L-methionine-dependent methyltransferases"/>
    <property type="match status" value="1"/>
</dbReference>
<comment type="pathway">
    <text evidence="6">Cofactor biosynthesis; ubiquinone biosynthesis.</text>
</comment>
<evidence type="ECO:0000256" key="5">
    <source>
        <dbReference type="ARBA" id="ARBA00022691"/>
    </source>
</evidence>
<dbReference type="Pfam" id="PF01209">
    <property type="entry name" value="Ubie_methyltran"/>
    <property type="match status" value="1"/>
</dbReference>
<dbReference type="HAMAP" id="MF_01813">
    <property type="entry name" value="MenG_UbiE_methyltr"/>
    <property type="match status" value="1"/>
</dbReference>
<keyword evidence="3 6" id="KW-0808">Transferase</keyword>
<dbReference type="RefSeq" id="WP_186902311.1">
    <property type="nucleotide sequence ID" value="NZ_JACOGD010000001.1"/>
</dbReference>
<protein>
    <recommendedName>
        <fullName evidence="6">Ubiquinone/menaquinone biosynthesis C-methyltransferase UbiE</fullName>
        <ecNumber evidence="6">2.1.1.163</ecNumber>
        <ecNumber evidence="6">2.1.1.201</ecNumber>
    </recommendedName>
    <alternativeName>
        <fullName evidence="6">2-methoxy-6-polyprenyl-1,4-benzoquinol methylase</fullName>
    </alternativeName>
    <alternativeName>
        <fullName evidence="6">Demethylmenaquinone methyltransferase</fullName>
    </alternativeName>
</protein>
<dbReference type="InterPro" id="IPR029063">
    <property type="entry name" value="SAM-dependent_MTases_sf"/>
</dbReference>
<feature type="binding site" evidence="6">
    <location>
        <begin position="116"/>
        <end position="117"/>
    </location>
    <ligand>
        <name>S-adenosyl-L-methionine</name>
        <dbReference type="ChEBI" id="CHEBI:59789"/>
    </ligand>
</feature>
<proteinExistence type="inferred from homology"/>
<feature type="binding site" evidence="6">
    <location>
        <position position="68"/>
    </location>
    <ligand>
        <name>S-adenosyl-L-methionine</name>
        <dbReference type="ChEBI" id="CHEBI:59789"/>
    </ligand>
</feature>
<comment type="pathway">
    <text evidence="6">Quinol/quinone metabolism; menaquinone biosynthesis; menaquinol from 1,4-dihydroxy-2-naphthoate: step 2/2.</text>
</comment>
<comment type="similarity">
    <text evidence="6">Belongs to the class I-like SAM-binding methyltransferase superfamily. MenG/UbiE family.</text>
</comment>
<comment type="function">
    <text evidence="6">Methyltransferase required for the conversion of demethylmenaquinol (DMKH2) to menaquinol (MKH2) and the conversion of 2-polyprenyl-6-methoxy-1,4-benzoquinol (DDMQH2) to 2-polyprenyl-3-methyl-6-methoxy-1,4-benzoquinol (DMQH2).</text>
</comment>
<comment type="catalytic activity">
    <reaction evidence="6">
        <text>a 2-demethylmenaquinol + S-adenosyl-L-methionine = a menaquinol + S-adenosyl-L-homocysteine + H(+)</text>
        <dbReference type="Rhea" id="RHEA:42640"/>
        <dbReference type="Rhea" id="RHEA-COMP:9539"/>
        <dbReference type="Rhea" id="RHEA-COMP:9563"/>
        <dbReference type="ChEBI" id="CHEBI:15378"/>
        <dbReference type="ChEBI" id="CHEBI:18151"/>
        <dbReference type="ChEBI" id="CHEBI:55437"/>
        <dbReference type="ChEBI" id="CHEBI:57856"/>
        <dbReference type="ChEBI" id="CHEBI:59789"/>
        <dbReference type="EC" id="2.1.1.163"/>
    </reaction>
</comment>
<dbReference type="EC" id="2.1.1.201" evidence="6"/>
<comment type="catalytic activity">
    <reaction evidence="6">
        <text>a 2-methoxy-6-(all-trans-polyprenyl)benzene-1,4-diol + S-adenosyl-L-methionine = a 5-methoxy-2-methyl-3-(all-trans-polyprenyl)benzene-1,4-diol + S-adenosyl-L-homocysteine + H(+)</text>
        <dbReference type="Rhea" id="RHEA:28286"/>
        <dbReference type="Rhea" id="RHEA-COMP:10858"/>
        <dbReference type="Rhea" id="RHEA-COMP:10859"/>
        <dbReference type="ChEBI" id="CHEBI:15378"/>
        <dbReference type="ChEBI" id="CHEBI:57856"/>
        <dbReference type="ChEBI" id="CHEBI:59789"/>
        <dbReference type="ChEBI" id="CHEBI:84166"/>
        <dbReference type="ChEBI" id="CHEBI:84167"/>
        <dbReference type="EC" id="2.1.1.201"/>
    </reaction>
</comment>
<dbReference type="PANTHER" id="PTHR43591:SF24">
    <property type="entry name" value="2-METHOXY-6-POLYPRENYL-1,4-BENZOQUINOL METHYLASE, MITOCHONDRIAL"/>
    <property type="match status" value="1"/>
</dbReference>
<dbReference type="NCBIfam" id="TIGR01934">
    <property type="entry name" value="MenG_MenH_UbiE"/>
    <property type="match status" value="1"/>
</dbReference>
<evidence type="ECO:0000256" key="3">
    <source>
        <dbReference type="ARBA" id="ARBA00022679"/>
    </source>
</evidence>
<dbReference type="Proteomes" id="UP000654304">
    <property type="component" value="Unassembled WGS sequence"/>
</dbReference>
<feature type="binding site" evidence="6">
    <location>
        <position position="90"/>
    </location>
    <ligand>
        <name>S-adenosyl-L-methionine</name>
        <dbReference type="ChEBI" id="CHEBI:59789"/>
    </ligand>
</feature>
<dbReference type="GO" id="GO:0032259">
    <property type="term" value="P:methylation"/>
    <property type="evidence" value="ECO:0007669"/>
    <property type="project" value="UniProtKB-KW"/>
</dbReference>
<sequence>MTDAKSYVTDNAAEFKWQADDIFGRIATRYDRLCDVFSFGIHRLWKRKVAQQIASESWNILLDGATGTGDIILRVVSQPGVEGRTILASDLSPKMLSIAEKRLSKYSATVTLKLLDAESMPSVATHSVDAYSISLGLKICNRRLALQEALRVLKPGGRLIILEASNIPWSALQRMYLLYMSICMPVLGWLATGGDASAYKYLLKGIREFPSAEDLADEMAGIGFEDVAFERLSFGIVAIHTARSPGLQSKPPHAINGMPADGL</sequence>
<keyword evidence="4 6" id="KW-0831">Ubiquinone biosynthesis</keyword>
<keyword evidence="2 6" id="KW-0489">Methyltransferase</keyword>
<evidence type="ECO:0000313" key="7">
    <source>
        <dbReference type="EMBL" id="MBC3930436.1"/>
    </source>
</evidence>
<dbReference type="PROSITE" id="PS01184">
    <property type="entry name" value="UBIE_2"/>
    <property type="match status" value="1"/>
</dbReference>
<dbReference type="Gene3D" id="3.40.50.150">
    <property type="entry name" value="Vaccinia Virus protein VP39"/>
    <property type="match status" value="1"/>
</dbReference>
<dbReference type="EC" id="2.1.1.163" evidence="6"/>
<dbReference type="InterPro" id="IPR004033">
    <property type="entry name" value="UbiE/COQ5_MeTrFase"/>
</dbReference>